<organism evidence="2 3">
    <name type="scientific">Rhizophagus irregularis</name>
    <dbReference type="NCBI Taxonomy" id="588596"/>
    <lineage>
        <taxon>Eukaryota</taxon>
        <taxon>Fungi</taxon>
        <taxon>Fungi incertae sedis</taxon>
        <taxon>Mucoromycota</taxon>
        <taxon>Glomeromycotina</taxon>
        <taxon>Glomeromycetes</taxon>
        <taxon>Glomerales</taxon>
        <taxon>Glomeraceae</taxon>
        <taxon>Rhizophagus</taxon>
    </lineage>
</organism>
<evidence type="ECO:0008006" key="4">
    <source>
        <dbReference type="Google" id="ProtNLM"/>
    </source>
</evidence>
<evidence type="ECO:0000313" key="2">
    <source>
        <dbReference type="EMBL" id="CAB5366323.1"/>
    </source>
</evidence>
<evidence type="ECO:0000256" key="1">
    <source>
        <dbReference type="SAM" id="MobiDB-lite"/>
    </source>
</evidence>
<dbReference type="Proteomes" id="UP000684084">
    <property type="component" value="Unassembled WGS sequence"/>
</dbReference>
<dbReference type="AlphaFoldDB" id="A0A915Z9P2"/>
<evidence type="ECO:0000313" key="3">
    <source>
        <dbReference type="Proteomes" id="UP000684084"/>
    </source>
</evidence>
<comment type="caution">
    <text evidence="2">The sequence shown here is derived from an EMBL/GenBank/DDBJ whole genome shotgun (WGS) entry which is preliminary data.</text>
</comment>
<accession>A0A915Z9P2</accession>
<dbReference type="VEuPathDB" id="FungiDB:RhiirFUN_015875"/>
<proteinExistence type="predicted"/>
<dbReference type="EMBL" id="CAGKOT010000022">
    <property type="protein sequence ID" value="CAB5366323.1"/>
    <property type="molecule type" value="Genomic_DNA"/>
</dbReference>
<name>A0A915Z9P2_9GLOM</name>
<protein>
    <recommendedName>
        <fullName evidence="4">SAM domain-containing protein</fullName>
    </recommendedName>
</protein>
<feature type="compositionally biased region" description="Low complexity" evidence="1">
    <location>
        <begin position="338"/>
        <end position="350"/>
    </location>
</feature>
<feature type="region of interest" description="Disordered" evidence="1">
    <location>
        <begin position="329"/>
        <end position="350"/>
    </location>
</feature>
<gene>
    <name evidence="2" type="ORF">CHRIB12_LOCUS10796</name>
</gene>
<dbReference type="OrthoDB" id="2402603at2759"/>
<sequence>MRVSNRNLCNKTIKPTNSKKKVQLGFVRNGVYNPNKCHNILVALLHSSNQLYGYDSNFSKRFKFTLCSKCNSQLTRDQNTYNKSEKNKDLTQENNQILINEKSEITIKQSDKISKVDNTPNSYLSFCFKLVIKTSDLTKSAKAITLEKKPVDYYEFEELILQRVCEAVGLLVRTDYELSYKLKKRIGAGTILEEEKDFEEFIKEYYRLTSSNKVLLITVVIKKKETAKRKKKHLILDDGDEKSISEEEITPPSKQKKKTFVPKESNLDEIDLMKEKFIRNSKKSMDVISIKQDIVTSKMIDIYHSQHYIYLCGLMKFIRTIPPYPLPHPPSHSPSYPPSQQLPSYSLPSTLSHPSNISTLQSDTLYNNNNNNTKFSELSMKEFLEELDKQYGEGKYTNFLQKFEEEEITVSQIAEMSPEILLNEFGIEIMGLKLRTDRFGPDYKWFGLEPKSVRTELKNWRFDLV</sequence>
<reference evidence="2" key="1">
    <citation type="submission" date="2020-05" db="EMBL/GenBank/DDBJ databases">
        <authorList>
            <person name="Rincon C."/>
            <person name="Sanders R I."/>
            <person name="Robbins C."/>
            <person name="Chaturvedi A."/>
        </authorList>
    </citation>
    <scope>NUCLEOTIDE SEQUENCE</scope>
    <source>
        <strain evidence="2">CHB12</strain>
    </source>
</reference>